<name>A0A1L7RRZ7_9ACTO</name>
<proteinExistence type="predicted"/>
<protein>
    <submittedName>
        <fullName evidence="2">Uncharacterized protein</fullName>
    </submittedName>
</protein>
<organism evidence="2">
    <name type="scientific">Actinomyces succiniciruminis</name>
    <dbReference type="NCBI Taxonomy" id="1522002"/>
    <lineage>
        <taxon>Bacteria</taxon>
        <taxon>Bacillati</taxon>
        <taxon>Actinomycetota</taxon>
        <taxon>Actinomycetes</taxon>
        <taxon>Actinomycetales</taxon>
        <taxon>Actinomycetaceae</taxon>
        <taxon>Actinomyces</taxon>
    </lineage>
</organism>
<feature type="region of interest" description="Disordered" evidence="1">
    <location>
        <begin position="41"/>
        <end position="86"/>
    </location>
</feature>
<dbReference type="EMBL" id="LK995526">
    <property type="protein sequence ID" value="CED91953.1"/>
    <property type="molecule type" value="Genomic_DNA"/>
</dbReference>
<gene>
    <name evidence="2" type="ORF">AAM4_2121</name>
</gene>
<accession>A0A1L7RRZ7</accession>
<reference evidence="2" key="1">
    <citation type="submission" date="2014-07" db="EMBL/GenBank/DDBJ databases">
        <authorList>
            <person name="Zhang J.E."/>
            <person name="Yang H."/>
            <person name="Guo J."/>
            <person name="Deng Z."/>
            <person name="Luo H."/>
            <person name="Luo M."/>
            <person name="Zhao B."/>
        </authorList>
    </citation>
    <scope>NUCLEOTIDE SEQUENCE</scope>
    <source>
        <strain evidence="2">AM4</strain>
    </source>
</reference>
<sequence>MGAIRRFFDGFTWKGKAVMGLLAVVLVLAVGVVIGQRAESERTVAGGDDGPAADATVEPTLGVPTGLPSAPPGDSQDVRSSTGVDYGAGLPRLGESQYAKTKDPVVFAASVWAASGYDYAEYQPEDILAEADRITTEMLAGMDGTDGPLGAEVHDALRGAVSRSVDPDELEYRVAARQHDTIDVTKVETLSPEDLHADIGDNAYLKVVENRSEGIYQYNVWGDLTTEMQAVGDTAGWKRTVTTGTHILVHCPDGGYCSLIGIVGQTRDDDGEDS</sequence>
<evidence type="ECO:0000256" key="1">
    <source>
        <dbReference type="SAM" id="MobiDB-lite"/>
    </source>
</evidence>
<evidence type="ECO:0000313" key="2">
    <source>
        <dbReference type="EMBL" id="CED91953.1"/>
    </source>
</evidence>
<dbReference type="AlphaFoldDB" id="A0A1L7RRZ7"/>
<dbReference type="RefSeq" id="WP_210581090.1">
    <property type="nucleotide sequence ID" value="NZ_LK995526.1"/>
</dbReference>